<dbReference type="RefSeq" id="WP_184845036.1">
    <property type="nucleotide sequence ID" value="NZ_JACHMN010000003.1"/>
</dbReference>
<feature type="transmembrane region" description="Helical" evidence="1">
    <location>
        <begin position="260"/>
        <end position="278"/>
    </location>
</feature>
<feature type="transmembrane region" description="Helical" evidence="1">
    <location>
        <begin position="398"/>
        <end position="417"/>
    </location>
</feature>
<feature type="transmembrane region" description="Helical" evidence="1">
    <location>
        <begin position="290"/>
        <end position="312"/>
    </location>
</feature>
<feature type="transmembrane region" description="Helical" evidence="1">
    <location>
        <begin position="95"/>
        <end position="114"/>
    </location>
</feature>
<sequence length="453" mass="49649">MTDDVVEGQIAQWRAFVQRRRELQQPDADELEDHLRSTIAELIEAGLRPDEAFLVAVKRMGGLDELSREFAREHSDRLWKQLVLAGDTGRSKSGWLGWLPMVVCAGIAAIAVKVPSLFGVDFDDDFWTRNFALFGLIPLAAFFAWTRRMKPLGIGVLVLLFTLGAVGANVFAQDARGTEDFSVEGLTAVHLPLALWLVVGFAYVGGEWLSAQRRMDFIRFTGEAFIYFVLIGLGGGVLTGITYATFQAIGVDVDPFVTKWLVPCGMVAAVVVAGWLVEAKQSVVENMAPVLTRLFTPLFTVVLIALVVAFTISKGGIDVTRDVLILFNVVLIVVLGLILYSISARDPMAKPGIFDRLQLALVISALVIDVLVLIAVYGRTGDAFGYTPNRVAALGLNVILFANLAWSAVLLGGFLGGKSPFRRLERWQTDYLLVYAGWAWIVVFAFPPIFGYA</sequence>
<dbReference type="AlphaFoldDB" id="A0A841C3R8"/>
<feature type="transmembrane region" description="Helical" evidence="1">
    <location>
        <begin position="357"/>
        <end position="378"/>
    </location>
</feature>
<dbReference type="Proteomes" id="UP000587527">
    <property type="component" value="Unassembled WGS sequence"/>
</dbReference>
<organism evidence="2 3">
    <name type="scientific">Allocatelliglobosispora scoriae</name>
    <dbReference type="NCBI Taxonomy" id="643052"/>
    <lineage>
        <taxon>Bacteria</taxon>
        <taxon>Bacillati</taxon>
        <taxon>Actinomycetota</taxon>
        <taxon>Actinomycetes</taxon>
        <taxon>Micromonosporales</taxon>
        <taxon>Micromonosporaceae</taxon>
        <taxon>Allocatelliglobosispora</taxon>
    </lineage>
</organism>
<dbReference type="InterPro" id="IPR047928">
    <property type="entry name" value="Perm_prefix_1"/>
</dbReference>
<dbReference type="NCBIfam" id="NF038403">
    <property type="entry name" value="perm_prefix_1"/>
    <property type="match status" value="1"/>
</dbReference>
<protein>
    <recommendedName>
        <fullName evidence="4">DUF4153 domain-containing protein</fullName>
    </recommendedName>
</protein>
<evidence type="ECO:0000313" key="3">
    <source>
        <dbReference type="Proteomes" id="UP000587527"/>
    </source>
</evidence>
<keyword evidence="1" id="KW-0812">Transmembrane</keyword>
<feature type="transmembrane region" description="Helical" evidence="1">
    <location>
        <begin position="185"/>
        <end position="204"/>
    </location>
</feature>
<dbReference type="EMBL" id="JACHMN010000003">
    <property type="protein sequence ID" value="MBB5873610.1"/>
    <property type="molecule type" value="Genomic_DNA"/>
</dbReference>
<comment type="caution">
    <text evidence="2">The sequence shown here is derived from an EMBL/GenBank/DDBJ whole genome shotgun (WGS) entry which is preliminary data.</text>
</comment>
<keyword evidence="1" id="KW-1133">Transmembrane helix</keyword>
<feature type="transmembrane region" description="Helical" evidence="1">
    <location>
        <begin position="126"/>
        <end position="145"/>
    </location>
</feature>
<feature type="transmembrane region" description="Helical" evidence="1">
    <location>
        <begin position="152"/>
        <end position="173"/>
    </location>
</feature>
<evidence type="ECO:0000313" key="2">
    <source>
        <dbReference type="EMBL" id="MBB5873610.1"/>
    </source>
</evidence>
<keyword evidence="1" id="KW-0472">Membrane</keyword>
<proteinExistence type="predicted"/>
<feature type="transmembrane region" description="Helical" evidence="1">
    <location>
        <begin position="429"/>
        <end position="450"/>
    </location>
</feature>
<gene>
    <name evidence="2" type="ORF">F4553_007044</name>
</gene>
<feature type="transmembrane region" description="Helical" evidence="1">
    <location>
        <begin position="225"/>
        <end position="248"/>
    </location>
</feature>
<keyword evidence="3" id="KW-1185">Reference proteome</keyword>
<name>A0A841C3R8_9ACTN</name>
<feature type="transmembrane region" description="Helical" evidence="1">
    <location>
        <begin position="324"/>
        <end position="345"/>
    </location>
</feature>
<reference evidence="2 3" key="1">
    <citation type="submission" date="2020-08" db="EMBL/GenBank/DDBJ databases">
        <title>Sequencing the genomes of 1000 actinobacteria strains.</title>
        <authorList>
            <person name="Klenk H.-P."/>
        </authorList>
    </citation>
    <scope>NUCLEOTIDE SEQUENCE [LARGE SCALE GENOMIC DNA]</scope>
    <source>
        <strain evidence="2 3">DSM 45362</strain>
    </source>
</reference>
<evidence type="ECO:0000256" key="1">
    <source>
        <dbReference type="SAM" id="Phobius"/>
    </source>
</evidence>
<evidence type="ECO:0008006" key="4">
    <source>
        <dbReference type="Google" id="ProtNLM"/>
    </source>
</evidence>
<accession>A0A841C3R8</accession>